<dbReference type="PANTHER" id="PTHR21266:SF60">
    <property type="entry name" value="3-KETOSTEROID-9-ALPHA-MONOOXYGENASE, OXYGENASE COMPONENT"/>
    <property type="match status" value="1"/>
</dbReference>
<keyword evidence="8" id="KW-1185">Reference proteome</keyword>
<keyword evidence="1" id="KW-0001">2Fe-2S</keyword>
<dbReference type="PROSITE" id="PS51296">
    <property type="entry name" value="RIESKE"/>
    <property type="match status" value="1"/>
</dbReference>
<dbReference type="Gene3D" id="3.90.380.10">
    <property type="entry name" value="Naphthalene 1,2-dioxygenase Alpha Subunit, Chain A, domain 1"/>
    <property type="match status" value="1"/>
</dbReference>
<dbReference type="PANTHER" id="PTHR21266">
    <property type="entry name" value="IRON-SULFUR DOMAIN CONTAINING PROTEIN"/>
    <property type="match status" value="1"/>
</dbReference>
<proteinExistence type="predicted"/>
<keyword evidence="6" id="KW-0411">Iron-sulfur</keyword>
<dbReference type="InterPro" id="IPR017941">
    <property type="entry name" value="Rieske_2Fe-2S"/>
</dbReference>
<dbReference type="InterPro" id="IPR044043">
    <property type="entry name" value="VanA_C_cat"/>
</dbReference>
<dbReference type="AlphaFoldDB" id="L1LYA4"/>
<gene>
    <name evidence="7" type="ORF">CSV86_012590</name>
</gene>
<keyword evidence="3" id="KW-0058">Aromatic hydrocarbons catabolism</keyword>
<dbReference type="GO" id="GO:0051213">
    <property type="term" value="F:dioxygenase activity"/>
    <property type="evidence" value="ECO:0007669"/>
    <property type="project" value="UniProtKB-KW"/>
</dbReference>
<dbReference type="Proteomes" id="UP000010448">
    <property type="component" value="Unassembled WGS sequence"/>
</dbReference>
<dbReference type="CDD" id="cd08878">
    <property type="entry name" value="RHO_alpha_C_DMO-like"/>
    <property type="match status" value="1"/>
</dbReference>
<dbReference type="Gene3D" id="2.102.10.10">
    <property type="entry name" value="Rieske [2Fe-2S] iron-sulphur domain"/>
    <property type="match status" value="1"/>
</dbReference>
<dbReference type="Pfam" id="PF00355">
    <property type="entry name" value="Rieske"/>
    <property type="match status" value="1"/>
</dbReference>
<dbReference type="eggNOG" id="COG4638">
    <property type="taxonomic scope" value="Bacteria"/>
</dbReference>
<dbReference type="OrthoDB" id="9769355at2"/>
<keyword evidence="4" id="KW-0560">Oxidoreductase</keyword>
<evidence type="ECO:0000256" key="2">
    <source>
        <dbReference type="ARBA" id="ARBA00022723"/>
    </source>
</evidence>
<organism evidence="7 8">
    <name type="scientific">Pseudomonas bharatica CSV86</name>
    <dbReference type="NCBI Taxonomy" id="1005395"/>
    <lineage>
        <taxon>Bacteria</taxon>
        <taxon>Pseudomonadati</taxon>
        <taxon>Pseudomonadota</taxon>
        <taxon>Gammaproteobacteria</taxon>
        <taxon>Pseudomonadales</taxon>
        <taxon>Pseudomonadaceae</taxon>
        <taxon>Pseudomonas</taxon>
        <taxon>Pseudomonas bharatica</taxon>
    </lineage>
</organism>
<evidence type="ECO:0000256" key="1">
    <source>
        <dbReference type="ARBA" id="ARBA00022714"/>
    </source>
</evidence>
<dbReference type="InterPro" id="IPR036922">
    <property type="entry name" value="Rieske_2Fe-2S_sf"/>
</dbReference>
<evidence type="ECO:0000256" key="5">
    <source>
        <dbReference type="ARBA" id="ARBA00023004"/>
    </source>
</evidence>
<dbReference type="InterPro" id="IPR050584">
    <property type="entry name" value="Cholesterol_7-desaturase"/>
</dbReference>
<dbReference type="GO" id="GO:0051537">
    <property type="term" value="F:2 iron, 2 sulfur cluster binding"/>
    <property type="evidence" value="ECO:0007669"/>
    <property type="project" value="UniProtKB-KW"/>
</dbReference>
<evidence type="ECO:0000256" key="6">
    <source>
        <dbReference type="ARBA" id="ARBA00023014"/>
    </source>
</evidence>
<dbReference type="PROSITE" id="PS00570">
    <property type="entry name" value="RING_HYDROXYL_ALPHA"/>
    <property type="match status" value="1"/>
</dbReference>
<evidence type="ECO:0000256" key="3">
    <source>
        <dbReference type="ARBA" id="ARBA00022797"/>
    </source>
</evidence>
<comment type="caution">
    <text evidence="7">The sequence shown here is derived from an EMBL/GenBank/DDBJ whole genome shotgun (WGS) entry which is preliminary data.</text>
</comment>
<protein>
    <submittedName>
        <fullName evidence="7">Aromatic ring-hydroxylating dioxygenase subunit alpha</fullName>
    </submittedName>
</protein>
<name>L1LYA4_9PSED</name>
<evidence type="ECO:0000256" key="4">
    <source>
        <dbReference type="ARBA" id="ARBA00023002"/>
    </source>
</evidence>
<dbReference type="InterPro" id="IPR015881">
    <property type="entry name" value="ARHD_Rieske_2Fe_2S"/>
</dbReference>
<dbReference type="GO" id="GO:0005506">
    <property type="term" value="F:iron ion binding"/>
    <property type="evidence" value="ECO:0007669"/>
    <property type="project" value="InterPro"/>
</dbReference>
<dbReference type="SUPFAM" id="SSF50022">
    <property type="entry name" value="ISP domain"/>
    <property type="match status" value="1"/>
</dbReference>
<dbReference type="EMBL" id="AMWJ02000001">
    <property type="protein sequence ID" value="NNJ16004.1"/>
    <property type="molecule type" value="Genomic_DNA"/>
</dbReference>
<keyword evidence="5" id="KW-0408">Iron</keyword>
<accession>L1LYA4</accession>
<keyword evidence="7" id="KW-0223">Dioxygenase</keyword>
<evidence type="ECO:0000313" key="8">
    <source>
        <dbReference type="Proteomes" id="UP000010448"/>
    </source>
</evidence>
<evidence type="ECO:0000313" key="7">
    <source>
        <dbReference type="EMBL" id="NNJ16004.1"/>
    </source>
</evidence>
<dbReference type="RefSeq" id="WP_009401454.1">
    <property type="nucleotide sequence ID" value="NZ_AMWJ02000001.1"/>
</dbReference>
<dbReference type="Pfam" id="PF19112">
    <property type="entry name" value="VanA_C"/>
    <property type="match status" value="1"/>
</dbReference>
<sequence length="358" mass="40368">MSTSQIQSLAYEVGAPTELPKFPLNQWYVAGFAWELKDKPVGRTLLGKPVVLFRTADGQPAALEDRCCHRALPLSHGTLEEQGVRCGYHGLLFNGAGQCLEVPGQAKVPTKAKVPAYHVRERDQILWIWFGSADHKEPTYEPPTYDIHSSGEYLYEGDVYHYDAPYQLIHDNLLDLSHLGYVHLRTIGGNAGIHMNAQMRVESDDKTVRVIRHMPDSVPPPTYTAAYPFKGNVDRWQEIEFCVTHLRIWTGAVDAGTDSLEDPSRGGFHMRGFHGVTPETENTSHYFWTIATNPKSNHEETKAKVVEQTAMTFEEDKVVIEVQYQNMLEFGPGPMVDIHVDVGANRARKIIEQLRQES</sequence>
<dbReference type="SUPFAM" id="SSF55961">
    <property type="entry name" value="Bet v1-like"/>
    <property type="match status" value="1"/>
</dbReference>
<reference evidence="7 8" key="1">
    <citation type="journal article" date="2013" name="Genome Announc.">
        <title>Genome Sequence of Naphthalene-Degrading Soil Bacterium Pseudomonas putida CSV86.</title>
        <authorList>
            <person name="Phale P.S."/>
            <person name="Paliwal V."/>
            <person name="Raju S.C."/>
            <person name="Modak A."/>
            <person name="Purohit H.J."/>
        </authorList>
    </citation>
    <scope>NUCLEOTIDE SEQUENCE [LARGE SCALE GENOMIC DNA]</scope>
    <source>
        <strain evidence="7 8">CSV86</strain>
    </source>
</reference>
<keyword evidence="2" id="KW-0479">Metal-binding</keyword>